<dbReference type="PROSITE" id="PS51257">
    <property type="entry name" value="PROKAR_LIPOPROTEIN"/>
    <property type="match status" value="1"/>
</dbReference>
<reference evidence="1" key="1">
    <citation type="submission" date="2020-05" db="EMBL/GenBank/DDBJ databases">
        <authorList>
            <person name="Chiriac C."/>
            <person name="Salcher M."/>
            <person name="Ghai R."/>
            <person name="Kavagutti S V."/>
        </authorList>
    </citation>
    <scope>NUCLEOTIDE SEQUENCE</scope>
</reference>
<dbReference type="AlphaFoldDB" id="A0A6J7GR04"/>
<sequence>MHRSAVGLFWFLVSACRCTAMIRSADESFFGGRDHCADAIGQDAPHGEVVPEQGAVRSDQEQITSQSIVTADGSVFAATVTDMFEQIIPDVLEQIQQ</sequence>
<organism evidence="1">
    <name type="scientific">freshwater metagenome</name>
    <dbReference type="NCBI Taxonomy" id="449393"/>
    <lineage>
        <taxon>unclassified sequences</taxon>
        <taxon>metagenomes</taxon>
        <taxon>ecological metagenomes</taxon>
    </lineage>
</organism>
<gene>
    <name evidence="1" type="ORF">UFOPK3472_02797</name>
</gene>
<proteinExistence type="predicted"/>
<name>A0A6J7GR04_9ZZZZ</name>
<accession>A0A6J7GR04</accession>
<dbReference type="EMBL" id="CAFBLX010000230">
    <property type="protein sequence ID" value="CAB4907145.1"/>
    <property type="molecule type" value="Genomic_DNA"/>
</dbReference>
<protein>
    <submittedName>
        <fullName evidence="1">Unannotated protein</fullName>
    </submittedName>
</protein>
<evidence type="ECO:0000313" key="1">
    <source>
        <dbReference type="EMBL" id="CAB4907145.1"/>
    </source>
</evidence>